<dbReference type="CDD" id="cd02801">
    <property type="entry name" value="DUS_like_FMN"/>
    <property type="match status" value="1"/>
</dbReference>
<feature type="active site" description="Proton donor" evidence="8">
    <location>
        <position position="100"/>
    </location>
</feature>
<reference evidence="11" key="1">
    <citation type="journal article" date="2021" name="PeerJ">
        <title>Extensive microbial diversity within the chicken gut microbiome revealed by metagenomics and culture.</title>
        <authorList>
            <person name="Gilroy R."/>
            <person name="Ravi A."/>
            <person name="Getino M."/>
            <person name="Pursley I."/>
            <person name="Horton D.L."/>
            <person name="Alikhan N.F."/>
            <person name="Baker D."/>
            <person name="Gharbi K."/>
            <person name="Hall N."/>
            <person name="Watson M."/>
            <person name="Adriaenssens E.M."/>
            <person name="Foster-Nyarko E."/>
            <person name="Jarju S."/>
            <person name="Secka A."/>
            <person name="Antonio M."/>
            <person name="Oren A."/>
            <person name="Chaudhuri R.R."/>
            <person name="La Ragione R."/>
            <person name="Hildebrand F."/>
            <person name="Pallen M.J."/>
        </authorList>
    </citation>
    <scope>NUCLEOTIDE SEQUENCE</scope>
    <source>
        <strain evidence="11">6966</strain>
    </source>
</reference>
<evidence type="ECO:0000256" key="4">
    <source>
        <dbReference type="ARBA" id="ARBA00022694"/>
    </source>
</evidence>
<dbReference type="AlphaFoldDB" id="A0A921KZ90"/>
<dbReference type="InterPro" id="IPR013785">
    <property type="entry name" value="Aldolase_TIM"/>
</dbReference>
<evidence type="ECO:0000313" key="12">
    <source>
        <dbReference type="Proteomes" id="UP000742098"/>
    </source>
</evidence>
<feature type="domain" description="DUS-like FMN-binding" evidence="10">
    <location>
        <begin position="11"/>
        <end position="304"/>
    </location>
</feature>
<sequence length="320" mass="36717">MEKQKKYKIHFAPVQGITDWTYRNIHAEFFGGVDAYYTPFIRVEKEDSFRSRDMKDCDPELNSVELLVPQVLGGEPAELDVCLQMLEGRGYKQVDINMGCPFTMISRRGKGAGLLPHPEKVEALLEVVKDFPEIQCSVKMRLGWEDPGECLKLLPLLNAAPLAAIFLHARVGVQEYKGETDKEAFEAFYKECEHPLYYNGDILTLEDIQAVTERFPRLEGVMIGRGLLANPALAQEYVEGKVLTGEERLRKFKTFHAELLAAYAERLQGDHQLLMKMKTFWEYFMPSTDRKVLKKIHKSNKLTQYNEAVVRAFMPGEEEE</sequence>
<keyword evidence="4 7" id="KW-0819">tRNA processing</keyword>
<evidence type="ECO:0000313" key="11">
    <source>
        <dbReference type="EMBL" id="HJF69893.1"/>
    </source>
</evidence>
<evidence type="ECO:0000256" key="3">
    <source>
        <dbReference type="ARBA" id="ARBA00022643"/>
    </source>
</evidence>
<feature type="binding site" evidence="9">
    <location>
        <position position="139"/>
    </location>
    <ligand>
        <name>FMN</name>
        <dbReference type="ChEBI" id="CHEBI:58210"/>
    </ligand>
</feature>
<keyword evidence="3 7" id="KW-0288">FMN</keyword>
<evidence type="ECO:0000256" key="6">
    <source>
        <dbReference type="ARBA" id="ARBA00023002"/>
    </source>
</evidence>
<keyword evidence="6 7" id="KW-0560">Oxidoreductase</keyword>
<evidence type="ECO:0000256" key="1">
    <source>
        <dbReference type="ARBA" id="ARBA00001917"/>
    </source>
</evidence>
<reference evidence="11" key="2">
    <citation type="submission" date="2021-09" db="EMBL/GenBank/DDBJ databases">
        <authorList>
            <person name="Gilroy R."/>
        </authorList>
    </citation>
    <scope>NUCLEOTIDE SEQUENCE</scope>
    <source>
        <strain evidence="11">6966</strain>
    </source>
</reference>
<dbReference type="EC" id="1.3.1.-" evidence="7"/>
<dbReference type="InterPro" id="IPR018517">
    <property type="entry name" value="tRNA_hU_synthase_CS"/>
</dbReference>
<dbReference type="PANTHER" id="PTHR45846:SF1">
    <property type="entry name" value="TRNA-DIHYDROURIDINE(47) SYNTHASE [NAD(P)(+)]-LIKE"/>
    <property type="match status" value="1"/>
</dbReference>
<name>A0A921KZ90_9BACT</name>
<dbReference type="SUPFAM" id="SSF51395">
    <property type="entry name" value="FMN-linked oxidoreductases"/>
    <property type="match status" value="1"/>
</dbReference>
<dbReference type="Pfam" id="PF01207">
    <property type="entry name" value="Dus"/>
    <property type="match status" value="1"/>
</dbReference>
<keyword evidence="9" id="KW-0547">Nucleotide-binding</keyword>
<feature type="binding site" evidence="9">
    <location>
        <begin position="224"/>
        <end position="225"/>
    </location>
    <ligand>
        <name>FMN</name>
        <dbReference type="ChEBI" id="CHEBI:58210"/>
    </ligand>
</feature>
<evidence type="ECO:0000259" key="10">
    <source>
        <dbReference type="Pfam" id="PF01207"/>
    </source>
</evidence>
<comment type="function">
    <text evidence="7">Catalyzes the synthesis of 5,6-dihydrouridine (D), a modified base found in the D-loop of most tRNAs, via the reduction of the C5-C6 double bond in target uridines.</text>
</comment>
<comment type="cofactor">
    <cofactor evidence="1 7 9">
        <name>FMN</name>
        <dbReference type="ChEBI" id="CHEBI:58210"/>
    </cofactor>
</comment>
<dbReference type="GO" id="GO:0017150">
    <property type="term" value="F:tRNA dihydrouridine synthase activity"/>
    <property type="evidence" value="ECO:0007669"/>
    <property type="project" value="InterPro"/>
</dbReference>
<dbReference type="EMBL" id="DYVS01000072">
    <property type="protein sequence ID" value="HJF69893.1"/>
    <property type="molecule type" value="Genomic_DNA"/>
</dbReference>
<proteinExistence type="inferred from homology"/>
<dbReference type="PROSITE" id="PS01136">
    <property type="entry name" value="UPF0034"/>
    <property type="match status" value="1"/>
</dbReference>
<accession>A0A921KZ90</accession>
<feature type="binding site" evidence="9">
    <location>
        <position position="70"/>
    </location>
    <ligand>
        <name>FMN</name>
        <dbReference type="ChEBI" id="CHEBI:58210"/>
    </ligand>
</feature>
<evidence type="ECO:0000256" key="2">
    <source>
        <dbReference type="ARBA" id="ARBA00022630"/>
    </source>
</evidence>
<gene>
    <name evidence="11" type="ORF">K8V05_03970</name>
</gene>
<feature type="binding site" evidence="9">
    <location>
        <position position="168"/>
    </location>
    <ligand>
        <name>FMN</name>
        <dbReference type="ChEBI" id="CHEBI:58210"/>
    </ligand>
</feature>
<comment type="similarity">
    <text evidence="7">Belongs to the dus family.</text>
</comment>
<evidence type="ECO:0000256" key="5">
    <source>
        <dbReference type="ARBA" id="ARBA00022857"/>
    </source>
</evidence>
<dbReference type="GO" id="GO:0050660">
    <property type="term" value="F:flavin adenine dinucleotide binding"/>
    <property type="evidence" value="ECO:0007669"/>
    <property type="project" value="InterPro"/>
</dbReference>
<organism evidence="11 12">
    <name type="scientific">Butyricimonas virosa</name>
    <dbReference type="NCBI Taxonomy" id="544645"/>
    <lineage>
        <taxon>Bacteria</taxon>
        <taxon>Pseudomonadati</taxon>
        <taxon>Bacteroidota</taxon>
        <taxon>Bacteroidia</taxon>
        <taxon>Bacteroidales</taxon>
        <taxon>Odoribacteraceae</taxon>
        <taxon>Butyricimonas</taxon>
    </lineage>
</organism>
<dbReference type="InterPro" id="IPR035587">
    <property type="entry name" value="DUS-like_FMN-bd"/>
</dbReference>
<dbReference type="InterPro" id="IPR001269">
    <property type="entry name" value="DUS_fam"/>
</dbReference>
<dbReference type="PANTHER" id="PTHR45846">
    <property type="entry name" value="TRNA-DIHYDROURIDINE(47) SYNTHASE [NAD(P)(+)]-LIKE"/>
    <property type="match status" value="1"/>
</dbReference>
<protein>
    <recommendedName>
        <fullName evidence="7">tRNA-dihydrouridine synthase</fullName>
        <ecNumber evidence="7">1.3.1.-</ecNumber>
    </recommendedName>
</protein>
<evidence type="ECO:0000256" key="9">
    <source>
        <dbReference type="PIRSR" id="PIRSR006621-2"/>
    </source>
</evidence>
<evidence type="ECO:0000256" key="8">
    <source>
        <dbReference type="PIRSR" id="PIRSR006621-1"/>
    </source>
</evidence>
<keyword evidence="5" id="KW-0521">NADP</keyword>
<dbReference type="Proteomes" id="UP000742098">
    <property type="component" value="Unassembled WGS sequence"/>
</dbReference>
<comment type="caution">
    <text evidence="11">The sequence shown here is derived from an EMBL/GenBank/DDBJ whole genome shotgun (WGS) entry which is preliminary data.</text>
</comment>
<dbReference type="GO" id="GO:0003723">
    <property type="term" value="F:RNA binding"/>
    <property type="evidence" value="ECO:0007669"/>
    <property type="project" value="TreeGrafter"/>
</dbReference>
<keyword evidence="2 7" id="KW-0285">Flavoprotein</keyword>
<evidence type="ECO:0000256" key="7">
    <source>
        <dbReference type="PIRNR" id="PIRNR006621"/>
    </source>
</evidence>
<dbReference type="Gene3D" id="3.20.20.70">
    <property type="entry name" value="Aldolase class I"/>
    <property type="match status" value="1"/>
</dbReference>
<dbReference type="PIRSF" id="PIRSF006621">
    <property type="entry name" value="Dus"/>
    <property type="match status" value="1"/>
</dbReference>